<evidence type="ECO:0000313" key="8">
    <source>
        <dbReference type="Proteomes" id="UP000199729"/>
    </source>
</evidence>
<feature type="transmembrane region" description="Helical" evidence="5">
    <location>
        <begin position="174"/>
        <end position="192"/>
    </location>
</feature>
<evidence type="ECO:0000256" key="4">
    <source>
        <dbReference type="ARBA" id="ARBA00023136"/>
    </source>
</evidence>
<keyword evidence="4 5" id="KW-0472">Membrane</keyword>
<dbReference type="Pfam" id="PF00892">
    <property type="entry name" value="EamA"/>
    <property type="match status" value="2"/>
</dbReference>
<feature type="transmembrane region" description="Helical" evidence="5">
    <location>
        <begin position="198"/>
        <end position="218"/>
    </location>
</feature>
<keyword evidence="8" id="KW-1185">Reference proteome</keyword>
<evidence type="ECO:0000313" key="7">
    <source>
        <dbReference type="EMBL" id="ASM78139.1"/>
    </source>
</evidence>
<dbReference type="Proteomes" id="UP000199729">
    <property type="component" value="Chromosome"/>
</dbReference>
<dbReference type="EMBL" id="CP022423">
    <property type="protein sequence ID" value="ASM78139.1"/>
    <property type="molecule type" value="Genomic_DNA"/>
</dbReference>
<feature type="domain" description="EamA" evidence="6">
    <location>
        <begin position="2"/>
        <end position="132"/>
    </location>
</feature>
<feature type="transmembrane region" description="Helical" evidence="5">
    <location>
        <begin position="61"/>
        <end position="79"/>
    </location>
</feature>
<sequence length="290" mass="30570">MLMLASSFLFATMGVCVKLAAEQYGAGEIVFYRGLVGLLFIGALTRWRGGDLRTQIPMLHVRRSVSGVGALTLWFYAIGHLPLATSITLNYMSSVWMALFLMVSAVVLGSARVDARLVGTVLAGFVGVTLVLRPSFEQDQWLGALSGLLSGVLSAVAYLQVTALGRAGEPEYRVVFYFSLGGTVAGLLLALLSGGLHAHTWSGAGLLLATGLLATLAQMLMTRAYAIGRALANASLQYLGIVYSFVYGVLIFDESVTGSAILGMVMIVLAGITATLLRAPSRSTPPSTDP</sequence>
<evidence type="ECO:0000256" key="3">
    <source>
        <dbReference type="ARBA" id="ARBA00022989"/>
    </source>
</evidence>
<protein>
    <recommendedName>
        <fullName evidence="6">EamA domain-containing protein</fullName>
    </recommendedName>
</protein>
<feature type="transmembrane region" description="Helical" evidence="5">
    <location>
        <begin position="230"/>
        <end position="252"/>
    </location>
</feature>
<reference evidence="7 8" key="1">
    <citation type="submission" date="2017-07" db="EMBL/GenBank/DDBJ databases">
        <title>Complete Genome Sequence of the cosmetic ferment Vitreoscilla filiformis (ATCC15551).</title>
        <authorList>
            <person name="Contreras S."/>
            <person name="Sagory-Zalkind P."/>
            <person name="Blanquart H."/>
            <person name="Iltis A."/>
            <person name="Morand S.C."/>
        </authorList>
    </citation>
    <scope>NUCLEOTIDE SEQUENCE [LARGE SCALE GENOMIC DNA]</scope>
    <source>
        <strain evidence="7 8">ATCC 15551</strain>
    </source>
</reference>
<feature type="transmembrane region" description="Helical" evidence="5">
    <location>
        <begin position="30"/>
        <end position="49"/>
    </location>
</feature>
<evidence type="ECO:0000256" key="5">
    <source>
        <dbReference type="SAM" id="Phobius"/>
    </source>
</evidence>
<organism evidence="7 8">
    <name type="scientific">Vitreoscilla filiformis</name>
    <dbReference type="NCBI Taxonomy" id="63"/>
    <lineage>
        <taxon>Bacteria</taxon>
        <taxon>Pseudomonadati</taxon>
        <taxon>Pseudomonadota</taxon>
        <taxon>Betaproteobacteria</taxon>
        <taxon>Neisseriales</taxon>
        <taxon>Neisseriaceae</taxon>
        <taxon>Vitreoscilla</taxon>
    </lineage>
</organism>
<keyword evidence="3 5" id="KW-1133">Transmembrane helix</keyword>
<gene>
    <name evidence="7" type="ORF">VITFI_CDS2361</name>
</gene>
<evidence type="ECO:0000256" key="1">
    <source>
        <dbReference type="ARBA" id="ARBA00004141"/>
    </source>
</evidence>
<feature type="domain" description="EamA" evidence="6">
    <location>
        <begin position="142"/>
        <end position="270"/>
    </location>
</feature>
<name>A0A221KGT7_VITFI</name>
<evidence type="ECO:0000259" key="6">
    <source>
        <dbReference type="Pfam" id="PF00892"/>
    </source>
</evidence>
<dbReference type="PANTHER" id="PTHR22911:SF6">
    <property type="entry name" value="SOLUTE CARRIER FAMILY 35 MEMBER G1"/>
    <property type="match status" value="1"/>
</dbReference>
<feature type="transmembrane region" description="Helical" evidence="5">
    <location>
        <begin position="142"/>
        <end position="162"/>
    </location>
</feature>
<dbReference type="GO" id="GO:0016020">
    <property type="term" value="C:membrane"/>
    <property type="evidence" value="ECO:0007669"/>
    <property type="project" value="UniProtKB-SubCell"/>
</dbReference>
<accession>A0A221KGT7</accession>
<dbReference type="PANTHER" id="PTHR22911">
    <property type="entry name" value="ACYL-MALONYL CONDENSING ENZYME-RELATED"/>
    <property type="match status" value="1"/>
</dbReference>
<feature type="transmembrane region" description="Helical" evidence="5">
    <location>
        <begin position="258"/>
        <end position="277"/>
    </location>
</feature>
<dbReference type="KEGG" id="vff:VITFI_CDS2361"/>
<evidence type="ECO:0000256" key="2">
    <source>
        <dbReference type="ARBA" id="ARBA00022692"/>
    </source>
</evidence>
<dbReference type="InterPro" id="IPR000620">
    <property type="entry name" value="EamA_dom"/>
</dbReference>
<dbReference type="InterPro" id="IPR037185">
    <property type="entry name" value="EmrE-like"/>
</dbReference>
<feature type="transmembrane region" description="Helical" evidence="5">
    <location>
        <begin position="117"/>
        <end position="136"/>
    </location>
</feature>
<dbReference type="SUPFAM" id="SSF103481">
    <property type="entry name" value="Multidrug resistance efflux transporter EmrE"/>
    <property type="match status" value="2"/>
</dbReference>
<comment type="subcellular location">
    <subcellularLocation>
        <location evidence="1">Membrane</location>
        <topology evidence="1">Multi-pass membrane protein</topology>
    </subcellularLocation>
</comment>
<keyword evidence="2 5" id="KW-0812">Transmembrane</keyword>
<feature type="transmembrane region" description="Helical" evidence="5">
    <location>
        <begin position="91"/>
        <end position="110"/>
    </location>
</feature>
<proteinExistence type="predicted"/>
<dbReference type="AlphaFoldDB" id="A0A221KGT7"/>